<dbReference type="SMART" id="SM00047">
    <property type="entry name" value="LYZ2"/>
    <property type="match status" value="1"/>
</dbReference>
<accession>A0A7X1Z8Q8</accession>
<organism evidence="4 5">
    <name type="scientific">Lactococcus hircilactis</name>
    <dbReference type="NCBI Taxonomy" id="1494462"/>
    <lineage>
        <taxon>Bacteria</taxon>
        <taxon>Bacillati</taxon>
        <taxon>Bacillota</taxon>
        <taxon>Bacilli</taxon>
        <taxon>Lactobacillales</taxon>
        <taxon>Streptococcaceae</taxon>
        <taxon>Lactococcus</taxon>
    </lineage>
</organism>
<proteinExistence type="inferred from homology"/>
<gene>
    <name evidence="4" type="ORF">GHI93_02510</name>
</gene>
<keyword evidence="2" id="KW-0378">Hydrolase</keyword>
<dbReference type="Gene3D" id="4.10.80.30">
    <property type="entry name" value="DNA polymerase, domain 6"/>
    <property type="match status" value="1"/>
</dbReference>
<dbReference type="GO" id="GO:0004040">
    <property type="term" value="F:amidase activity"/>
    <property type="evidence" value="ECO:0007669"/>
    <property type="project" value="InterPro"/>
</dbReference>
<dbReference type="RefSeq" id="WP_153495295.1">
    <property type="nucleotide sequence ID" value="NZ_CBCRWP010000001.1"/>
</dbReference>
<sequence>MPKRIKKQQHWTNKITRFIAKLILVILMIAGISKFSSTQTNDNPTSKTLATQVQQVTQYHFIRTIAPIVKTTSAPYHLLSSITLAQACLESDFGQSSLASQYHNLFGVKAYGDVPKIKLDTKEFVNGKWITISGSFRVYENDTASIQGHARLLANGTTWNPKQYASVLQAKDYKTAANALYTSGYATDPTYAKKIIEMIETYHLDQYDAKTPPTTP</sequence>
<dbReference type="OrthoDB" id="977752at2"/>
<evidence type="ECO:0000313" key="5">
    <source>
        <dbReference type="Proteomes" id="UP000439550"/>
    </source>
</evidence>
<comment type="similarity">
    <text evidence="1">Belongs to the glycosyl hydrolase 73 family.</text>
</comment>
<dbReference type="AlphaFoldDB" id="A0A7X1Z8Q8"/>
<comment type="caution">
    <text evidence="4">The sequence shown here is derived from an EMBL/GenBank/DDBJ whole genome shotgun (WGS) entry which is preliminary data.</text>
</comment>
<feature type="domain" description="Mannosyl-glycoprotein endo-beta-N-acetylglucosamidase-like" evidence="3">
    <location>
        <begin position="50"/>
        <end position="208"/>
    </location>
</feature>
<reference evidence="4 5" key="1">
    <citation type="submission" date="2019-10" db="EMBL/GenBank/DDBJ databases">
        <authorList>
            <person name="Dong K."/>
        </authorList>
    </citation>
    <scope>NUCLEOTIDE SEQUENCE [LARGE SCALE GENOMIC DNA]</scope>
    <source>
        <strain evidence="4 5">DSM 28960</strain>
    </source>
</reference>
<evidence type="ECO:0000313" key="4">
    <source>
        <dbReference type="EMBL" id="MQW38822.1"/>
    </source>
</evidence>
<evidence type="ECO:0000256" key="2">
    <source>
        <dbReference type="ARBA" id="ARBA00022801"/>
    </source>
</evidence>
<dbReference type="Gene3D" id="1.10.530.10">
    <property type="match status" value="1"/>
</dbReference>
<evidence type="ECO:0000256" key="1">
    <source>
        <dbReference type="ARBA" id="ARBA00010266"/>
    </source>
</evidence>
<protein>
    <submittedName>
        <fullName evidence="4">N-acetyl-muramidase</fullName>
    </submittedName>
</protein>
<dbReference type="Proteomes" id="UP000439550">
    <property type="component" value="Unassembled WGS sequence"/>
</dbReference>
<dbReference type="EMBL" id="WITJ01000003">
    <property type="protein sequence ID" value="MQW38822.1"/>
    <property type="molecule type" value="Genomic_DNA"/>
</dbReference>
<name>A0A7X1Z8Q8_9LACT</name>
<dbReference type="PANTHER" id="PTHR33308:SF10">
    <property type="entry name" value="EXO-GLUCOSAMINIDASE LYTG"/>
    <property type="match status" value="1"/>
</dbReference>
<dbReference type="PRINTS" id="PR01002">
    <property type="entry name" value="FLGFLGJ"/>
</dbReference>
<dbReference type="InterPro" id="IPR051056">
    <property type="entry name" value="Glycosyl_Hydrolase_73"/>
</dbReference>
<dbReference type="Pfam" id="PF01832">
    <property type="entry name" value="Glucosaminidase"/>
    <property type="match status" value="1"/>
</dbReference>
<dbReference type="InterPro" id="IPR002901">
    <property type="entry name" value="MGlyc_endo_b_GlcNAc-like_dom"/>
</dbReference>
<dbReference type="PANTHER" id="PTHR33308">
    <property type="entry name" value="PEPTIDOGLYCAN HYDROLASE FLGJ"/>
    <property type="match status" value="1"/>
</dbReference>
<evidence type="ECO:0000259" key="3">
    <source>
        <dbReference type="SMART" id="SM00047"/>
    </source>
</evidence>
<keyword evidence="5" id="KW-1185">Reference proteome</keyword>